<dbReference type="EMBL" id="LXXM01000217">
    <property type="protein sequence ID" value="PZS88131.1"/>
    <property type="molecule type" value="Genomic_DNA"/>
</dbReference>
<proteinExistence type="predicted"/>
<protein>
    <submittedName>
        <fullName evidence="1">Uncharacterized protein</fullName>
    </submittedName>
</protein>
<evidence type="ECO:0000313" key="2">
    <source>
        <dbReference type="Proteomes" id="UP000249614"/>
    </source>
</evidence>
<reference evidence="1 2" key="1">
    <citation type="submission" date="2016-05" db="EMBL/GenBank/DDBJ databases">
        <authorList>
            <person name="Lavstsen T."/>
            <person name="Jespersen J.S."/>
        </authorList>
    </citation>
    <scope>NUCLEOTIDE SEQUENCE [LARGE SCALE GENOMIC DNA]</scope>
    <source>
        <strain evidence="1 2">SM-5815</strain>
    </source>
</reference>
<organism evidence="1 2">
    <name type="scientific">Stenotrophomonas maltophilia</name>
    <name type="common">Pseudomonas maltophilia</name>
    <name type="synonym">Xanthomonas maltophilia</name>
    <dbReference type="NCBI Taxonomy" id="40324"/>
    <lineage>
        <taxon>Bacteria</taxon>
        <taxon>Pseudomonadati</taxon>
        <taxon>Pseudomonadota</taxon>
        <taxon>Gammaproteobacteria</taxon>
        <taxon>Lysobacterales</taxon>
        <taxon>Lysobacteraceae</taxon>
        <taxon>Stenotrophomonas</taxon>
        <taxon>Stenotrophomonas maltophilia group</taxon>
    </lineage>
</organism>
<evidence type="ECO:0000313" key="1">
    <source>
        <dbReference type="EMBL" id="PZS88131.1"/>
    </source>
</evidence>
<name>A0A2W6HXK2_STEMA</name>
<dbReference type="RefSeq" id="WP_111113485.1">
    <property type="nucleotide sequence ID" value="NZ_LXXM01000217.1"/>
</dbReference>
<dbReference type="AlphaFoldDB" id="A0A2W6HXK2"/>
<accession>A0A2W6HXK2</accession>
<comment type="caution">
    <text evidence="1">The sequence shown here is derived from an EMBL/GenBank/DDBJ whole genome shotgun (WGS) entry which is preliminary data.</text>
</comment>
<sequence length="260" mass="27740">MANIKYADPSYTDTNATDDDRVMLRTGAGGDARAPLVQPKGYIDGLKLVYVSATQIQVTNGAAYVPGPKRIAELAAAVTLTPSLAASTWYHLYLTVTGATVGVESVTTAPAAPYTGTARAKTGDTSRRYIGSFRTNASAQIIQFLHQGDHIDYLRISGVTELRVLANGQSVSDAPVNCANVVPVTSRLALLRFVNTDTTLDCLTGLSDIGTGGIHYQLRMSSAVYAIHPLNSSQVMTYFWSVSAPTGGLFIDVAGYYYDR</sequence>
<gene>
    <name evidence="1" type="ORF">A7X83_15540</name>
</gene>
<dbReference type="Proteomes" id="UP000249614">
    <property type="component" value="Unassembled WGS sequence"/>
</dbReference>